<dbReference type="Proteomes" id="UP001550628">
    <property type="component" value="Unassembled WGS sequence"/>
</dbReference>
<name>A0ABV2WXQ9_9NOCA</name>
<dbReference type="RefSeq" id="WP_356959678.1">
    <property type="nucleotide sequence ID" value="NZ_JBEYBD010000033.1"/>
</dbReference>
<organism evidence="2 3">
    <name type="scientific">Nocardia rhamnosiphila</name>
    <dbReference type="NCBI Taxonomy" id="426716"/>
    <lineage>
        <taxon>Bacteria</taxon>
        <taxon>Bacillati</taxon>
        <taxon>Actinomycetota</taxon>
        <taxon>Actinomycetes</taxon>
        <taxon>Mycobacteriales</taxon>
        <taxon>Nocardiaceae</taxon>
        <taxon>Nocardia</taxon>
    </lineage>
</organism>
<reference evidence="2 3" key="1">
    <citation type="submission" date="2024-06" db="EMBL/GenBank/DDBJ databases">
        <title>The Natural Products Discovery Center: Release of the First 8490 Sequenced Strains for Exploring Actinobacteria Biosynthetic Diversity.</title>
        <authorList>
            <person name="Kalkreuter E."/>
            <person name="Kautsar S.A."/>
            <person name="Yang D."/>
            <person name="Bader C.D."/>
            <person name="Teijaro C.N."/>
            <person name="Fluegel L."/>
            <person name="Davis C.M."/>
            <person name="Simpson J.R."/>
            <person name="Lauterbach L."/>
            <person name="Steele A.D."/>
            <person name="Gui C."/>
            <person name="Meng S."/>
            <person name="Li G."/>
            <person name="Viehrig K."/>
            <person name="Ye F."/>
            <person name="Su P."/>
            <person name="Kiefer A.F."/>
            <person name="Nichols A."/>
            <person name="Cepeda A.J."/>
            <person name="Yan W."/>
            <person name="Fan B."/>
            <person name="Jiang Y."/>
            <person name="Adhikari A."/>
            <person name="Zheng C.-J."/>
            <person name="Schuster L."/>
            <person name="Cowan T.M."/>
            <person name="Smanski M.J."/>
            <person name="Chevrette M.G."/>
            <person name="De Carvalho L.P.S."/>
            <person name="Shen B."/>
        </authorList>
    </citation>
    <scope>NUCLEOTIDE SEQUENCE [LARGE SCALE GENOMIC DNA]</scope>
    <source>
        <strain evidence="2 3">NPDC019708</strain>
    </source>
</reference>
<evidence type="ECO:0000256" key="1">
    <source>
        <dbReference type="SAM" id="Phobius"/>
    </source>
</evidence>
<evidence type="ECO:0000313" key="2">
    <source>
        <dbReference type="EMBL" id="MEU1955662.1"/>
    </source>
</evidence>
<proteinExistence type="predicted"/>
<comment type="caution">
    <text evidence="2">The sequence shown here is derived from an EMBL/GenBank/DDBJ whole genome shotgun (WGS) entry which is preliminary data.</text>
</comment>
<feature type="transmembrane region" description="Helical" evidence="1">
    <location>
        <begin position="9"/>
        <end position="25"/>
    </location>
</feature>
<dbReference type="EMBL" id="JBEYBF010000026">
    <property type="protein sequence ID" value="MEU1955662.1"/>
    <property type="molecule type" value="Genomic_DNA"/>
</dbReference>
<evidence type="ECO:0000313" key="3">
    <source>
        <dbReference type="Proteomes" id="UP001550628"/>
    </source>
</evidence>
<keyword evidence="1" id="KW-0812">Transmembrane</keyword>
<protein>
    <submittedName>
        <fullName evidence="2">Uncharacterized protein</fullName>
    </submittedName>
</protein>
<gene>
    <name evidence="2" type="ORF">ABZ510_27875</name>
</gene>
<keyword evidence="3" id="KW-1185">Reference proteome</keyword>
<keyword evidence="1" id="KW-1133">Transmembrane helix</keyword>
<accession>A0ABV2WXQ9</accession>
<keyword evidence="1" id="KW-0472">Membrane</keyword>
<sequence length="68" mass="7394">MTTMTGTERFWYVLMCIAFGVVYFAKLPTTNTLSELPQFTGSAKDTEPGHQQVKHALLTNAGIGGSEV</sequence>